<feature type="region of interest" description="Disordered" evidence="1">
    <location>
        <begin position="218"/>
        <end position="258"/>
    </location>
</feature>
<feature type="region of interest" description="Disordered" evidence="1">
    <location>
        <begin position="138"/>
        <end position="168"/>
    </location>
</feature>
<reference evidence="2" key="1">
    <citation type="journal article" date="2004" name="Nature">
        <title>Genome duplication in the teleost fish Tetraodon nigroviridis reveals the early vertebrate proto-karyotype.</title>
        <authorList>
            <person name="Jaillon O."/>
            <person name="Aury J.-M."/>
            <person name="Brunet F."/>
            <person name="Petit J.-L."/>
            <person name="Stange-Thomann N."/>
            <person name="Mauceli E."/>
            <person name="Bouneau L."/>
            <person name="Fischer C."/>
            <person name="Ozouf-Costaz C."/>
            <person name="Bernot A."/>
            <person name="Nicaud S."/>
            <person name="Jaffe D."/>
            <person name="Fisher S."/>
            <person name="Lutfalla G."/>
            <person name="Dossat C."/>
            <person name="Segurens B."/>
            <person name="Dasilva C."/>
            <person name="Salanoubat M."/>
            <person name="Levy M."/>
            <person name="Boudet N."/>
            <person name="Castellano S."/>
            <person name="Anthouard V."/>
            <person name="Jubin C."/>
            <person name="Castelli V."/>
            <person name="Katinka M."/>
            <person name="Vacherie B."/>
            <person name="Biemont C."/>
            <person name="Skalli Z."/>
            <person name="Cattolico L."/>
            <person name="Poulain J."/>
            <person name="De Berardinis V."/>
            <person name="Cruaud C."/>
            <person name="Duprat S."/>
            <person name="Brottier P."/>
            <person name="Coutanceau J.-P."/>
            <person name="Gouzy J."/>
            <person name="Parra G."/>
            <person name="Lardier G."/>
            <person name="Chapple C."/>
            <person name="McKernan K.J."/>
            <person name="McEwan P."/>
            <person name="Bosak S."/>
            <person name="Kellis M."/>
            <person name="Volff J.-N."/>
            <person name="Guigo R."/>
            <person name="Zody M.C."/>
            <person name="Mesirov J."/>
            <person name="Lindblad-Toh K."/>
            <person name="Birren B."/>
            <person name="Nusbaum C."/>
            <person name="Kahn D."/>
            <person name="Robinson-Rechavi M."/>
            <person name="Laudet V."/>
            <person name="Schachter V."/>
            <person name="Quetier F."/>
            <person name="Saurin W."/>
            <person name="Scarpelli C."/>
            <person name="Wincker P."/>
            <person name="Lander E.S."/>
            <person name="Weissenbach J."/>
            <person name="Roest Crollius H."/>
        </authorList>
    </citation>
    <scope>NUCLEOTIDE SEQUENCE [LARGE SCALE GENOMIC DNA]</scope>
</reference>
<protein>
    <submittedName>
        <fullName evidence="2">(spotted green pufferfish) hypothetical protein</fullName>
    </submittedName>
</protein>
<sequence length="258" mass="27430">LPPTLSLPPPLSRVGLGDKDRAPVPQAVVKPQVLTHLIEGFVIQEGAEPFPVSTTSAAANTLNPAEAERARPRPHLLPPPRAPSNAEAPPAGAAPVTLPTRSPAGTNWSSVTRSPVAPRTCPLTEKRRMTLPRCPRVLRSPARKPGRMLPPTARRLVTESKGPTSSRRLLLSGAWKKSAGSSPRFKASERVRRLLPGSPSGSHLPASVLRLRRAGGSVPVAGNRRTGSAAAAGGPPHLHHEHQTGPRPQDLRLHQHFT</sequence>
<organism evidence="2">
    <name type="scientific">Tetraodon nigroviridis</name>
    <name type="common">Spotted green pufferfish</name>
    <name type="synonym">Chelonodon nigroviridis</name>
    <dbReference type="NCBI Taxonomy" id="99883"/>
    <lineage>
        <taxon>Eukaryota</taxon>
        <taxon>Metazoa</taxon>
        <taxon>Chordata</taxon>
        <taxon>Craniata</taxon>
        <taxon>Vertebrata</taxon>
        <taxon>Euteleostomi</taxon>
        <taxon>Actinopterygii</taxon>
        <taxon>Neopterygii</taxon>
        <taxon>Teleostei</taxon>
        <taxon>Neoteleostei</taxon>
        <taxon>Acanthomorphata</taxon>
        <taxon>Eupercaria</taxon>
        <taxon>Tetraodontiformes</taxon>
        <taxon>Tetradontoidea</taxon>
        <taxon>Tetraodontidae</taxon>
        <taxon>Tetraodon</taxon>
    </lineage>
</organism>
<feature type="non-terminal residue" evidence="2">
    <location>
        <position position="258"/>
    </location>
</feature>
<feature type="compositionally biased region" description="Basic and acidic residues" evidence="1">
    <location>
        <begin position="241"/>
        <end position="258"/>
    </location>
</feature>
<feature type="compositionally biased region" description="Low complexity" evidence="1">
    <location>
        <begin position="221"/>
        <end position="234"/>
    </location>
</feature>
<reference evidence="2" key="2">
    <citation type="submission" date="2004-02" db="EMBL/GenBank/DDBJ databases">
        <authorList>
            <consortium name="Genoscope"/>
            <consortium name="Whitehead Institute Centre for Genome Research"/>
        </authorList>
    </citation>
    <scope>NUCLEOTIDE SEQUENCE</scope>
</reference>
<comment type="caution">
    <text evidence="2">The sequence shown here is derived from an EMBL/GenBank/DDBJ whole genome shotgun (WGS) entry which is preliminary data.</text>
</comment>
<dbReference type="AlphaFoldDB" id="Q4SNC3"/>
<evidence type="ECO:0000313" key="2">
    <source>
        <dbReference type="EMBL" id="CAF97859.1"/>
    </source>
</evidence>
<feature type="region of interest" description="Disordered" evidence="1">
    <location>
        <begin position="64"/>
        <end position="125"/>
    </location>
</feature>
<feature type="compositionally biased region" description="Pro residues" evidence="1">
    <location>
        <begin position="1"/>
        <end position="11"/>
    </location>
</feature>
<feature type="region of interest" description="Disordered" evidence="1">
    <location>
        <begin position="1"/>
        <end position="21"/>
    </location>
</feature>
<feature type="compositionally biased region" description="Polar residues" evidence="1">
    <location>
        <begin position="99"/>
        <end position="113"/>
    </location>
</feature>
<accession>Q4SNC3</accession>
<dbReference type="KEGG" id="tng:GSTEN00015354G001"/>
<name>Q4SNC3_TETNG</name>
<evidence type="ECO:0000256" key="1">
    <source>
        <dbReference type="SAM" id="MobiDB-lite"/>
    </source>
</evidence>
<proteinExistence type="predicted"/>
<gene>
    <name evidence="2" type="ORF">GSTENG00015354001</name>
</gene>
<dbReference type="EMBL" id="CAAE01014543">
    <property type="protein sequence ID" value="CAF97859.1"/>
    <property type="molecule type" value="Genomic_DNA"/>
</dbReference>